<evidence type="ECO:0000259" key="8">
    <source>
        <dbReference type="Pfam" id="PF02706"/>
    </source>
</evidence>
<dbReference type="Proteomes" id="UP000218023">
    <property type="component" value="Unassembled WGS sequence"/>
</dbReference>
<organism evidence="10 11">
    <name type="scientific">Paracoccus salipaludis</name>
    <dbReference type="NCBI Taxonomy" id="2032623"/>
    <lineage>
        <taxon>Bacteria</taxon>
        <taxon>Pseudomonadati</taxon>
        <taxon>Pseudomonadota</taxon>
        <taxon>Alphaproteobacteria</taxon>
        <taxon>Rhodobacterales</taxon>
        <taxon>Paracoccaceae</taxon>
        <taxon>Paracoccus</taxon>
    </lineage>
</organism>
<keyword evidence="11" id="KW-1185">Reference proteome</keyword>
<name>A0A2A2GH46_9RHOB</name>
<evidence type="ECO:0000256" key="2">
    <source>
        <dbReference type="ARBA" id="ARBA00022475"/>
    </source>
</evidence>
<dbReference type="GO" id="GO:0005886">
    <property type="term" value="C:plasma membrane"/>
    <property type="evidence" value="ECO:0007669"/>
    <property type="project" value="UniProtKB-SubCell"/>
</dbReference>
<keyword evidence="6" id="KW-0175">Coiled coil</keyword>
<dbReference type="AlphaFoldDB" id="A0A2A2GH46"/>
<evidence type="ECO:0000256" key="7">
    <source>
        <dbReference type="SAM" id="MobiDB-lite"/>
    </source>
</evidence>
<feature type="coiled-coil region" evidence="6">
    <location>
        <begin position="390"/>
        <end position="455"/>
    </location>
</feature>
<evidence type="ECO:0000256" key="3">
    <source>
        <dbReference type="ARBA" id="ARBA00022692"/>
    </source>
</evidence>
<feature type="compositionally biased region" description="Low complexity" evidence="7">
    <location>
        <begin position="559"/>
        <end position="575"/>
    </location>
</feature>
<dbReference type="InterPro" id="IPR027417">
    <property type="entry name" value="P-loop_NTPase"/>
</dbReference>
<dbReference type="InterPro" id="IPR050445">
    <property type="entry name" value="Bact_polysacc_biosynth/exp"/>
</dbReference>
<evidence type="ECO:0000256" key="1">
    <source>
        <dbReference type="ARBA" id="ARBA00004651"/>
    </source>
</evidence>
<evidence type="ECO:0000259" key="9">
    <source>
        <dbReference type="Pfam" id="PF13807"/>
    </source>
</evidence>
<evidence type="ECO:0000256" key="5">
    <source>
        <dbReference type="ARBA" id="ARBA00023136"/>
    </source>
</evidence>
<evidence type="ECO:0008006" key="12">
    <source>
        <dbReference type="Google" id="ProtNLM"/>
    </source>
</evidence>
<feature type="domain" description="Tyrosine-protein kinase G-rich" evidence="9">
    <location>
        <begin position="437"/>
        <end position="510"/>
    </location>
</feature>
<gene>
    <name evidence="10" type="ORF">CK240_15425</name>
</gene>
<dbReference type="Pfam" id="PF13807">
    <property type="entry name" value="GNVR"/>
    <property type="match status" value="1"/>
</dbReference>
<reference evidence="10 11" key="1">
    <citation type="submission" date="2017-09" db="EMBL/GenBank/DDBJ databases">
        <title>Paracoccus alkalisoli sp. nov., isolated from saline alkaline soil.</title>
        <authorList>
            <person name="Dong X."/>
            <person name="Zhang G."/>
        </authorList>
    </citation>
    <scope>NUCLEOTIDE SEQUENCE [LARGE SCALE GENOMIC DNA]</scope>
    <source>
        <strain evidence="10 11">WN007</strain>
    </source>
</reference>
<dbReference type="OrthoDB" id="230260at2"/>
<evidence type="ECO:0000313" key="10">
    <source>
        <dbReference type="EMBL" id="PAU96092.1"/>
    </source>
</evidence>
<dbReference type="EMBL" id="NSJZ01000021">
    <property type="protein sequence ID" value="PAU96092.1"/>
    <property type="molecule type" value="Genomic_DNA"/>
</dbReference>
<sequence>MPRDLKPFDGVSPYGASYGGGGGAPVQTIDLRRVMVALRRQRRTILLPAVLLGGLGLTYALAKPETYSAHSSLLLDSNVNRSVQQAGGIDTAALPSERIENARVVLESDKLAYDVLDRTGLQDNPSFMDPPRSGFTTAIGQAISTVLRPVAWVRDQITLLTTPAEVEAPAGLAADAARMDPSIAPIDPMLRLAAMRLRGDIEIYRVGQSSAVAVSFTSHDPVIAAEVANAYADAYVQDILVTNAESVGQTNAWMRTRLNELQAQASAAADAAERFAAENGLVELSSGGLLTEQALNELNSGLTAALTEAARAQAVLDTYDRAVAGGVEGLTNSDSSLAIGGEMSEELRARLDTYNDVRARLQRLLSTSGPDHPQVAGLRRTLATTAERLFVELEAMRAEAQSALDVANARVKTLQESVEQASQRNSAQAANLVRLRALQEEAATLSALYQQTLTRSQEIEQQQSFPVSNVRILSYAQVPTSPSGPAVVRTVLAATLLGLFFGMGIAALREWRDRALRTAEDLTEHSGLRFLGYLPMLPRMRRSRPRPHPVPRPAPAPQAPSSAPAAEAPMGSTLPVPARVRPPVIPVPVPVLHYPDSVYAETLRHVRLAAEAAGGSPPVTGVTSFHPYEGRSSVAFNLAGQLGVGLRSVLLIDADSRARGLSRMLGLDRKPGLTDAVAGRGDWKDMLVGIADTNLVVLPCGLEQGGASDDLLTGRTLAQIAAEAGGDFSRVIIDVPPLYPVAQGRAILQELPQFLIVSEWGRTPRSMAETVLAGDPRLETRCLGVVYDRVSLRHLRLYLMPEAMENYLGRSKSYFSMKGR</sequence>
<dbReference type="InterPro" id="IPR032807">
    <property type="entry name" value="GNVR"/>
</dbReference>
<dbReference type="GO" id="GO:0004713">
    <property type="term" value="F:protein tyrosine kinase activity"/>
    <property type="evidence" value="ECO:0007669"/>
    <property type="project" value="TreeGrafter"/>
</dbReference>
<dbReference type="SUPFAM" id="SSF52540">
    <property type="entry name" value="P-loop containing nucleoside triphosphate hydrolases"/>
    <property type="match status" value="1"/>
</dbReference>
<dbReference type="PANTHER" id="PTHR32309:SF13">
    <property type="entry name" value="FERRIC ENTEROBACTIN TRANSPORT PROTEIN FEPE"/>
    <property type="match status" value="1"/>
</dbReference>
<proteinExistence type="predicted"/>
<protein>
    <recommendedName>
        <fullName evidence="12">Chain-length determining protein</fullName>
    </recommendedName>
</protein>
<keyword evidence="2" id="KW-1003">Cell membrane</keyword>
<dbReference type="PANTHER" id="PTHR32309">
    <property type="entry name" value="TYROSINE-PROTEIN KINASE"/>
    <property type="match status" value="1"/>
</dbReference>
<accession>A0A2A2GH46</accession>
<dbReference type="RefSeq" id="WP_095641224.1">
    <property type="nucleotide sequence ID" value="NZ_NSJZ01000021.1"/>
</dbReference>
<dbReference type="Pfam" id="PF02706">
    <property type="entry name" value="Wzz"/>
    <property type="match status" value="1"/>
</dbReference>
<keyword evidence="4" id="KW-1133">Transmembrane helix</keyword>
<evidence type="ECO:0000256" key="4">
    <source>
        <dbReference type="ARBA" id="ARBA00022989"/>
    </source>
</evidence>
<keyword evidence="3" id="KW-0812">Transmembrane</keyword>
<feature type="region of interest" description="Disordered" evidence="7">
    <location>
        <begin position="541"/>
        <end position="575"/>
    </location>
</feature>
<dbReference type="Gene3D" id="3.40.50.300">
    <property type="entry name" value="P-loop containing nucleotide triphosphate hydrolases"/>
    <property type="match status" value="1"/>
</dbReference>
<evidence type="ECO:0000256" key="6">
    <source>
        <dbReference type="SAM" id="Coils"/>
    </source>
</evidence>
<keyword evidence="5" id="KW-0472">Membrane</keyword>
<comment type="subcellular location">
    <subcellularLocation>
        <location evidence="1">Cell membrane</location>
        <topology evidence="1">Multi-pass membrane protein</topology>
    </subcellularLocation>
</comment>
<feature type="domain" description="Polysaccharide chain length determinant N-terminal" evidence="8">
    <location>
        <begin position="28"/>
        <end position="82"/>
    </location>
</feature>
<dbReference type="InterPro" id="IPR003856">
    <property type="entry name" value="LPS_length_determ_N"/>
</dbReference>
<comment type="caution">
    <text evidence="10">The sequence shown here is derived from an EMBL/GenBank/DDBJ whole genome shotgun (WGS) entry which is preliminary data.</text>
</comment>
<evidence type="ECO:0000313" key="11">
    <source>
        <dbReference type="Proteomes" id="UP000218023"/>
    </source>
</evidence>